<proteinExistence type="predicted"/>
<evidence type="ECO:0000313" key="3">
    <source>
        <dbReference type="Proteomes" id="UP000814243"/>
    </source>
</evidence>
<feature type="non-terminal residue" evidence="2">
    <location>
        <position position="1"/>
    </location>
</feature>
<gene>
    <name evidence="2" type="ORF">HF086_012274</name>
</gene>
<name>A0A922MEH8_SPOEX</name>
<dbReference type="AlphaFoldDB" id="A0A922MEH8"/>
<protein>
    <submittedName>
        <fullName evidence="2">Uncharacterized protein</fullName>
    </submittedName>
</protein>
<dbReference type="EMBL" id="JACEFF010000542">
    <property type="protein sequence ID" value="KAH9635605.1"/>
    <property type="molecule type" value="Genomic_DNA"/>
</dbReference>
<feature type="compositionally biased region" description="Low complexity" evidence="1">
    <location>
        <begin position="151"/>
        <end position="175"/>
    </location>
</feature>
<comment type="caution">
    <text evidence="2">The sequence shown here is derived from an EMBL/GenBank/DDBJ whole genome shotgun (WGS) entry which is preliminary data.</text>
</comment>
<feature type="region of interest" description="Disordered" evidence="1">
    <location>
        <begin position="130"/>
        <end position="181"/>
    </location>
</feature>
<reference evidence="2" key="1">
    <citation type="journal article" date="2021" name="G3 (Bethesda)">
        <title>Genome and transcriptome analysis of the beet armyworm Spodoptera exigua reveals targets for pest control. .</title>
        <authorList>
            <person name="Simon S."/>
            <person name="Breeschoten T."/>
            <person name="Jansen H.J."/>
            <person name="Dirks R.P."/>
            <person name="Schranz M.E."/>
            <person name="Ros V.I.D."/>
        </authorList>
    </citation>
    <scope>NUCLEOTIDE SEQUENCE</scope>
    <source>
        <strain evidence="2">TB_SE_WUR_2020</strain>
    </source>
</reference>
<organism evidence="2 3">
    <name type="scientific">Spodoptera exigua</name>
    <name type="common">Beet armyworm</name>
    <name type="synonym">Noctua fulgens</name>
    <dbReference type="NCBI Taxonomy" id="7107"/>
    <lineage>
        <taxon>Eukaryota</taxon>
        <taxon>Metazoa</taxon>
        <taxon>Ecdysozoa</taxon>
        <taxon>Arthropoda</taxon>
        <taxon>Hexapoda</taxon>
        <taxon>Insecta</taxon>
        <taxon>Pterygota</taxon>
        <taxon>Neoptera</taxon>
        <taxon>Endopterygota</taxon>
        <taxon>Lepidoptera</taxon>
        <taxon>Glossata</taxon>
        <taxon>Ditrysia</taxon>
        <taxon>Noctuoidea</taxon>
        <taxon>Noctuidae</taxon>
        <taxon>Amphipyrinae</taxon>
        <taxon>Spodoptera</taxon>
    </lineage>
</organism>
<evidence type="ECO:0000313" key="2">
    <source>
        <dbReference type="EMBL" id="KAH9635605.1"/>
    </source>
</evidence>
<evidence type="ECO:0000256" key="1">
    <source>
        <dbReference type="SAM" id="MobiDB-lite"/>
    </source>
</evidence>
<sequence>TLITKPEGFVDSNKWNFESVARLMFLLKSSEAAKPTHRALRRMLQPTRRIMMSIKESVQRFPGIHLFCMVQSGNNIYYDIEYSGEDEADPKPQPLPEDQMVVVITNPVEARLPSSRITVQLLSPWKPMNKTKPIRATTETGNRIVPDDTKTNMTTTEASSTITTAATTTTTTTTPAPEPKL</sequence>
<accession>A0A922MEH8</accession>
<dbReference type="Proteomes" id="UP000814243">
    <property type="component" value="Unassembled WGS sequence"/>
</dbReference>